<proteinExistence type="predicted"/>
<sequence length="54" mass="6057">MNPPAKRSEYYYGELATCDICEVEQQCFDRFGMVTCQACQSEYLPSGGGVLYFG</sequence>
<dbReference type="EMBL" id="RKLQ01000001">
    <property type="protein sequence ID" value="MBX0302658.1"/>
    <property type="molecule type" value="Genomic_DNA"/>
</dbReference>
<organism evidence="1 2">
    <name type="scientific">Haloarcula salinisoli</name>
    <dbReference type="NCBI Taxonomy" id="2487746"/>
    <lineage>
        <taxon>Archaea</taxon>
        <taxon>Methanobacteriati</taxon>
        <taxon>Methanobacteriota</taxon>
        <taxon>Stenosarchaea group</taxon>
        <taxon>Halobacteria</taxon>
        <taxon>Halobacteriales</taxon>
        <taxon>Haloarculaceae</taxon>
        <taxon>Haloarcula</taxon>
    </lineage>
</organism>
<evidence type="ECO:0000313" key="2">
    <source>
        <dbReference type="Proteomes" id="UP000783863"/>
    </source>
</evidence>
<dbReference type="Proteomes" id="UP000783863">
    <property type="component" value="Unassembled WGS sequence"/>
</dbReference>
<protein>
    <submittedName>
        <fullName evidence="1">Uncharacterized protein</fullName>
    </submittedName>
</protein>
<gene>
    <name evidence="1" type="ORF">EGD98_03115</name>
</gene>
<reference evidence="1" key="1">
    <citation type="submission" date="2021-06" db="EMBL/GenBank/DDBJ databases">
        <title>Halomicroarcula sp. F24A a new haloarchaeum isolated from saline soil.</title>
        <authorList>
            <person name="Duran-Viseras A."/>
            <person name="Sanchez-Porro C."/>
            <person name="Ventosa A."/>
        </authorList>
    </citation>
    <scope>NUCLEOTIDE SEQUENCE</scope>
    <source>
        <strain evidence="1">F24A</strain>
    </source>
</reference>
<name>A0A8J7YFY7_9EURY</name>
<comment type="caution">
    <text evidence="1">The sequence shown here is derived from an EMBL/GenBank/DDBJ whole genome shotgun (WGS) entry which is preliminary data.</text>
</comment>
<accession>A0A8J7YFY7</accession>
<dbReference type="RefSeq" id="WP_220586892.1">
    <property type="nucleotide sequence ID" value="NZ_RKLQ01000001.1"/>
</dbReference>
<keyword evidence="2" id="KW-1185">Reference proteome</keyword>
<dbReference type="AlphaFoldDB" id="A0A8J7YFY7"/>
<evidence type="ECO:0000313" key="1">
    <source>
        <dbReference type="EMBL" id="MBX0302658.1"/>
    </source>
</evidence>